<dbReference type="InterPro" id="IPR023827">
    <property type="entry name" value="Peptidase_S8_Asp-AS"/>
</dbReference>
<dbReference type="Pfam" id="PF16470">
    <property type="entry name" value="S8_pro-domain"/>
    <property type="match status" value="1"/>
</dbReference>
<reference evidence="17" key="1">
    <citation type="submission" date="2021-04" db="EMBL/GenBank/DDBJ databases">
        <authorList>
            <consortium name="Wellcome Sanger Institute Data Sharing"/>
        </authorList>
    </citation>
    <scope>NUCLEOTIDE SEQUENCE [LARGE SCALE GENOMIC DNA]</scope>
</reference>
<evidence type="ECO:0000256" key="13">
    <source>
        <dbReference type="PROSITE-ProRule" id="PRU01240"/>
    </source>
</evidence>
<dbReference type="Proteomes" id="UP000265040">
    <property type="component" value="Chromosome 12"/>
</dbReference>
<dbReference type="Gene3D" id="3.30.70.850">
    <property type="entry name" value="Peptidase S8, pro-domain"/>
    <property type="match status" value="1"/>
</dbReference>
<evidence type="ECO:0000256" key="2">
    <source>
        <dbReference type="ARBA" id="ARBA00022670"/>
    </source>
</evidence>
<evidence type="ECO:0000256" key="9">
    <source>
        <dbReference type="ARBA" id="ARBA00023180"/>
    </source>
</evidence>
<evidence type="ECO:0000256" key="3">
    <source>
        <dbReference type="ARBA" id="ARBA00022685"/>
    </source>
</evidence>
<dbReference type="GO" id="GO:0000139">
    <property type="term" value="C:Golgi membrane"/>
    <property type="evidence" value="ECO:0007669"/>
    <property type="project" value="TreeGrafter"/>
</dbReference>
<dbReference type="InterPro" id="IPR009030">
    <property type="entry name" value="Growth_fac_rcpt_cys_sf"/>
</dbReference>
<accession>A0A7N6FI56</accession>
<feature type="compositionally biased region" description="Polar residues" evidence="14">
    <location>
        <begin position="184"/>
        <end position="199"/>
    </location>
</feature>
<dbReference type="GO" id="GO:0004252">
    <property type="term" value="F:serine-type endopeptidase activity"/>
    <property type="evidence" value="ECO:0007669"/>
    <property type="project" value="UniProtKB-UniRule"/>
</dbReference>
<dbReference type="FunFam" id="2.60.120.260:FF:000006">
    <property type="entry name" value="Proprotein convertase subtilisin/kexin type 5"/>
    <property type="match status" value="1"/>
</dbReference>
<organism evidence="17 18">
    <name type="scientific">Anabas testudineus</name>
    <name type="common">Climbing perch</name>
    <name type="synonym">Anthias testudineus</name>
    <dbReference type="NCBI Taxonomy" id="64144"/>
    <lineage>
        <taxon>Eukaryota</taxon>
        <taxon>Metazoa</taxon>
        <taxon>Chordata</taxon>
        <taxon>Craniata</taxon>
        <taxon>Vertebrata</taxon>
        <taxon>Euteleostomi</taxon>
        <taxon>Actinopterygii</taxon>
        <taxon>Neopterygii</taxon>
        <taxon>Teleostei</taxon>
        <taxon>Neoteleostei</taxon>
        <taxon>Acanthomorphata</taxon>
        <taxon>Anabantaria</taxon>
        <taxon>Anabantiformes</taxon>
        <taxon>Anabantoidei</taxon>
        <taxon>Anabantidae</taxon>
        <taxon>Anabas</taxon>
    </lineage>
</organism>
<dbReference type="GeneTree" id="ENSGT00940000155770"/>
<dbReference type="InterPro" id="IPR038466">
    <property type="entry name" value="S8_pro-domain_sf"/>
</dbReference>
<keyword evidence="8" id="KW-1015">Disulfide bond</keyword>
<dbReference type="PANTHER" id="PTHR42884">
    <property type="entry name" value="PROPROTEIN CONVERTASE SUBTILISIN/KEXIN-RELATED"/>
    <property type="match status" value="1"/>
</dbReference>
<dbReference type="GO" id="GO:0016486">
    <property type="term" value="P:peptide hormone processing"/>
    <property type="evidence" value="ECO:0007669"/>
    <property type="project" value="TreeGrafter"/>
</dbReference>
<reference evidence="17" key="3">
    <citation type="submission" date="2025-09" db="UniProtKB">
        <authorList>
            <consortium name="Ensembl"/>
        </authorList>
    </citation>
    <scope>IDENTIFICATION</scope>
</reference>
<dbReference type="Gene3D" id="2.60.120.260">
    <property type="entry name" value="Galactose-binding domain-like"/>
    <property type="match status" value="1"/>
</dbReference>
<comment type="function">
    <text evidence="10">Probably involved in the processing of hormone and other protein precursors at sites comprised of pairs of basic amino acid residues.</text>
</comment>
<dbReference type="PROSITE" id="PS51829">
    <property type="entry name" value="P_HOMO_B"/>
    <property type="match status" value="1"/>
</dbReference>
<evidence type="ECO:0000256" key="11">
    <source>
        <dbReference type="ARBA" id="ARBA00076619"/>
    </source>
</evidence>
<name>A0A7N6FI56_ANATE</name>
<sequence>MGLLFALWMGTLFQFCHAAIYTNDWAIRIKGDLQSVNRIAEKYGFTNMGQIGDLKSYYSFRHHETGTRSTVSNREVTARVTKETKVEWLQQQVVQRRAKRISKSEPKIELIYSLFPKAKFDVPLFVPQRCSDESKHCQSPMNIAAAWRRGYTGKGVVVSVLDDGIEREHPDLKSNYDPLASYDVNGQDQDPSPNYSNNADNYHGTQCAGMVAATANNSHCTVGVSFYAQIGGIRMLDGDVTDIVEAQSLSFRSQYIDIYVASWGPEDDGVTLEGPGPLTRLALENGIKTGRYGRGSIFVWASGNGGRRGDHCSCDGYSSSIYTVSISSTTRRGSQPDYLEQCTSSLATAYAGGETEDMVKITYVDLITSKNISGTSLSASMAAGVIALTLDANPLLTWRDMQHIIVRTSKAHHLIAPDWQVNGAGYKVSHLYGFGLLDAESMVKEAERWKQVPSQHECVVESPIQLTIHPGSTLTSVYETTGCSSKPLQHVVYVEHVVVRLTITHSRRGDLSVALTSPSGTMSQLLGNRPLDNSTEGFHNWEFMTTHCWGEQAAGEWTLKIQDTPSQKRDNTELGMLKKLSLVIYGTAQQPYPAHRERVRSAEWPTDGDLTEEYNGPCDPECSDDGCEGPSPQHCVTCLHFFLKFKNNTRMCVSECPKGFWGDRRRCKRCYSSCESCTGSRSDQCTSCQPGYHLTEGTNTCTAICGDNYYLDHDANMCRKCSENCLKCTSYSICTECKQDTSLQGNRCQRSCAAGLYHDEQEGACKPCHKACATCAGAGVEACNHCAEGYLMEEWRCVSSCSAGFYATEPNPEIADGHRICRRCDASCLTCVGPSRGNCSSCSSGHSLHEGVCVVNTVCADGQPTLYYLYCKLAR</sequence>
<dbReference type="SUPFAM" id="SSF57184">
    <property type="entry name" value="Growth factor receptor domain"/>
    <property type="match status" value="2"/>
</dbReference>
<keyword evidence="4 15" id="KW-0732">Signal</keyword>
<dbReference type="InterPro" id="IPR032778">
    <property type="entry name" value="GF_recep_IV"/>
</dbReference>
<dbReference type="CDD" id="cd00064">
    <property type="entry name" value="FU"/>
    <property type="match status" value="5"/>
</dbReference>
<protein>
    <recommendedName>
        <fullName evidence="11">SPC3</fullName>
    </recommendedName>
</protein>
<evidence type="ECO:0000256" key="7">
    <source>
        <dbReference type="ARBA" id="ARBA00023145"/>
    </source>
</evidence>
<evidence type="ECO:0000256" key="14">
    <source>
        <dbReference type="SAM" id="MobiDB-lite"/>
    </source>
</evidence>
<reference evidence="17" key="2">
    <citation type="submission" date="2025-08" db="UniProtKB">
        <authorList>
            <consortium name="Ensembl"/>
        </authorList>
    </citation>
    <scope>IDENTIFICATION</scope>
</reference>
<dbReference type="Gene3D" id="3.40.50.200">
    <property type="entry name" value="Peptidase S8/S53 domain"/>
    <property type="match status" value="1"/>
</dbReference>
<proteinExistence type="inferred from homology"/>
<dbReference type="InterPro" id="IPR032815">
    <property type="entry name" value="S8_pro-domain"/>
</dbReference>
<dbReference type="InterPro" id="IPR006212">
    <property type="entry name" value="Furin_repeat"/>
</dbReference>
<dbReference type="Pfam" id="PF14843">
    <property type="entry name" value="GF_recep_IV"/>
    <property type="match status" value="1"/>
</dbReference>
<evidence type="ECO:0000256" key="4">
    <source>
        <dbReference type="ARBA" id="ARBA00022729"/>
    </source>
</evidence>
<dbReference type="InterPro" id="IPR036852">
    <property type="entry name" value="Peptidase_S8/S53_dom_sf"/>
</dbReference>
<evidence type="ECO:0000256" key="1">
    <source>
        <dbReference type="ARBA" id="ARBA00005325"/>
    </source>
</evidence>
<dbReference type="Pfam" id="PF00082">
    <property type="entry name" value="Peptidase_S8"/>
    <property type="match status" value="1"/>
</dbReference>
<dbReference type="SMART" id="SM00181">
    <property type="entry name" value="EGF"/>
    <property type="match status" value="4"/>
</dbReference>
<keyword evidence="18" id="KW-1185">Reference proteome</keyword>
<dbReference type="PRINTS" id="PR00723">
    <property type="entry name" value="SUBTILISIN"/>
</dbReference>
<keyword evidence="7" id="KW-0865">Zymogen</keyword>
<evidence type="ECO:0000259" key="16">
    <source>
        <dbReference type="PROSITE" id="PS51829"/>
    </source>
</evidence>
<keyword evidence="9" id="KW-0325">Glycoprotein</keyword>
<comment type="similarity">
    <text evidence="1">Belongs to the peptidase S8 family. Furin subfamily.</text>
</comment>
<dbReference type="InterPro" id="IPR034182">
    <property type="entry name" value="Kexin/furin"/>
</dbReference>
<dbReference type="SMART" id="SM00261">
    <property type="entry name" value="FU"/>
    <property type="match status" value="5"/>
</dbReference>
<evidence type="ECO:0000313" key="17">
    <source>
        <dbReference type="Ensembl" id="ENSATEP00000063061.1"/>
    </source>
</evidence>
<feature type="region of interest" description="Disordered" evidence="14">
    <location>
        <begin position="169"/>
        <end position="199"/>
    </location>
</feature>
<evidence type="ECO:0000256" key="8">
    <source>
        <dbReference type="ARBA" id="ARBA00023157"/>
    </source>
</evidence>
<evidence type="ECO:0000256" key="15">
    <source>
        <dbReference type="SAM" id="SignalP"/>
    </source>
</evidence>
<feature type="chain" id="PRO_5031129519" description="SPC3" evidence="15">
    <location>
        <begin position="19"/>
        <end position="875"/>
    </location>
</feature>
<feature type="domain" description="P/Homo B" evidence="16">
    <location>
        <begin position="451"/>
        <end position="590"/>
    </location>
</feature>
<dbReference type="AlphaFoldDB" id="A0A7N6FI56"/>
<dbReference type="PROSITE" id="PS00137">
    <property type="entry name" value="SUBTILASE_HIS"/>
    <property type="match status" value="1"/>
</dbReference>
<evidence type="ECO:0000256" key="12">
    <source>
        <dbReference type="PIRSR" id="PIRSR615500-1"/>
    </source>
</evidence>
<dbReference type="InterPro" id="IPR022398">
    <property type="entry name" value="Peptidase_S8_His-AS"/>
</dbReference>
<dbReference type="InterPro" id="IPR008979">
    <property type="entry name" value="Galactose-bd-like_sf"/>
</dbReference>
<feature type="active site" description="Charge relay system" evidence="12 13">
    <location>
        <position position="376"/>
    </location>
</feature>
<keyword evidence="5 13" id="KW-0378">Hydrolase</keyword>
<dbReference type="InterPro" id="IPR015500">
    <property type="entry name" value="Peptidase_S8_subtilisin-rel"/>
</dbReference>
<keyword evidence="6 13" id="KW-0720">Serine protease</keyword>
<dbReference type="InterPro" id="IPR000742">
    <property type="entry name" value="EGF"/>
</dbReference>
<evidence type="ECO:0000313" key="18">
    <source>
        <dbReference type="Proteomes" id="UP000265040"/>
    </source>
</evidence>
<dbReference type="Ensembl" id="ENSATET00000046874.1">
    <property type="protein sequence ID" value="ENSATEP00000063061.1"/>
    <property type="gene ID" value="ENSATEG00000014327.2"/>
</dbReference>
<dbReference type="Gene3D" id="2.10.220.10">
    <property type="entry name" value="Hormone Receptor, Insulin-like Growth Factor Receptor 1, Chain A, domain 2"/>
    <property type="match status" value="3"/>
</dbReference>
<dbReference type="Pfam" id="PF01483">
    <property type="entry name" value="P_proprotein"/>
    <property type="match status" value="1"/>
</dbReference>
<dbReference type="FunFam" id="3.40.50.200:FF:000021">
    <property type="entry name" value="Proprotein convertase subtilisin/kexin type 5a"/>
    <property type="match status" value="1"/>
</dbReference>
<dbReference type="InterPro" id="IPR002884">
    <property type="entry name" value="P_dom"/>
</dbReference>
<dbReference type="PROSITE" id="PS51892">
    <property type="entry name" value="SUBTILASE"/>
    <property type="match status" value="1"/>
</dbReference>
<keyword evidence="2 13" id="KW-0645">Protease</keyword>
<keyword evidence="3" id="KW-0165">Cleavage on pair of basic residues</keyword>
<dbReference type="PANTHER" id="PTHR42884:SF30">
    <property type="entry name" value="PROPROTEIN CONVERTASE SUBTILISIN_KEXIN TYPE 5"/>
    <property type="match status" value="1"/>
</dbReference>
<dbReference type="SUPFAM" id="SSF49785">
    <property type="entry name" value="Galactose-binding domain-like"/>
    <property type="match status" value="1"/>
</dbReference>
<evidence type="ECO:0000256" key="10">
    <source>
        <dbReference type="ARBA" id="ARBA00055784"/>
    </source>
</evidence>
<dbReference type="PROSITE" id="PS00136">
    <property type="entry name" value="SUBTILASE_ASP"/>
    <property type="match status" value="1"/>
</dbReference>
<dbReference type="CDD" id="cd04059">
    <property type="entry name" value="Peptidases_S8_Protein_convertases_Kexins_Furin-like"/>
    <property type="match status" value="1"/>
</dbReference>
<dbReference type="GO" id="GO:0005802">
    <property type="term" value="C:trans-Golgi network"/>
    <property type="evidence" value="ECO:0007669"/>
    <property type="project" value="TreeGrafter"/>
</dbReference>
<dbReference type="FunFam" id="3.30.70.850:FF:000001">
    <property type="entry name" value="Proprotein convertase subtilisin/kexin type 5"/>
    <property type="match status" value="1"/>
</dbReference>
<feature type="active site" description="Charge relay system" evidence="12 13">
    <location>
        <position position="162"/>
    </location>
</feature>
<feature type="signal peptide" evidence="15">
    <location>
        <begin position="1"/>
        <end position="18"/>
    </location>
</feature>
<evidence type="ECO:0000256" key="6">
    <source>
        <dbReference type="ARBA" id="ARBA00022825"/>
    </source>
</evidence>
<evidence type="ECO:0000256" key="5">
    <source>
        <dbReference type="ARBA" id="ARBA00022801"/>
    </source>
</evidence>
<dbReference type="SUPFAM" id="SSF52743">
    <property type="entry name" value="Subtilisin-like"/>
    <property type="match status" value="1"/>
</dbReference>
<dbReference type="SUPFAM" id="SSF54897">
    <property type="entry name" value="Protease propeptides/inhibitors"/>
    <property type="match status" value="1"/>
</dbReference>
<feature type="active site" description="Charge relay system" evidence="12 13">
    <location>
        <position position="203"/>
    </location>
</feature>
<dbReference type="InterPro" id="IPR000209">
    <property type="entry name" value="Peptidase_S8/S53_dom"/>
</dbReference>